<reference evidence="7" key="1">
    <citation type="submission" date="2021-04" db="EMBL/GenBank/DDBJ databases">
        <title>Phylogenetic analysis of Acidobacteriaceae.</title>
        <authorList>
            <person name="Qiu L."/>
            <person name="Zhang Q."/>
        </authorList>
    </citation>
    <scope>NUCLEOTIDE SEQUENCE</scope>
    <source>
        <strain evidence="7">DSM 25168</strain>
    </source>
</reference>
<dbReference type="KEGG" id="orp:MOP44_27535"/>
<evidence type="ECO:0000259" key="6">
    <source>
        <dbReference type="SMART" id="SM00732"/>
    </source>
</evidence>
<dbReference type="InterPro" id="IPR006641">
    <property type="entry name" value="YqgF/RNaseH-like_dom"/>
</dbReference>
<dbReference type="AlphaFoldDB" id="A0A9J7BTP4"/>
<sequence>MSDTHKPEPAEGTPPPRYLGLDVGTKRIGIAVSDELGLTAQPVMTLETRRNPREDLRSIARLARRHSVVGIVVGNPLHISGESSPRAAKVQAFAAELGELTGLPIHLWDERLTSREAHQILYEAGHARQEHKELVDQVAATLILQSFLDERGRAGVRLSDL</sequence>
<evidence type="ECO:0000256" key="2">
    <source>
        <dbReference type="ARBA" id="ARBA00022517"/>
    </source>
</evidence>
<evidence type="ECO:0000256" key="3">
    <source>
        <dbReference type="ARBA" id="ARBA00022722"/>
    </source>
</evidence>
<dbReference type="InterPro" id="IPR012337">
    <property type="entry name" value="RNaseH-like_sf"/>
</dbReference>
<dbReference type="Proteomes" id="UP001059380">
    <property type="component" value="Chromosome"/>
</dbReference>
<evidence type="ECO:0000313" key="7">
    <source>
        <dbReference type="EMBL" id="UWZ84286.1"/>
    </source>
</evidence>
<name>A0A9J7BTP4_9BACT</name>
<dbReference type="GO" id="GO:0005829">
    <property type="term" value="C:cytosol"/>
    <property type="evidence" value="ECO:0007669"/>
    <property type="project" value="TreeGrafter"/>
</dbReference>
<dbReference type="PANTHER" id="PTHR33317">
    <property type="entry name" value="POLYNUCLEOTIDYL TRANSFERASE, RIBONUCLEASE H-LIKE SUPERFAMILY PROTEIN"/>
    <property type="match status" value="1"/>
</dbReference>
<keyword evidence="2 5" id="KW-0690">Ribosome biogenesis</keyword>
<dbReference type="EMBL" id="CP093313">
    <property type="protein sequence ID" value="UWZ84286.1"/>
    <property type="molecule type" value="Genomic_DNA"/>
</dbReference>
<gene>
    <name evidence="7" type="primary">ruvX</name>
    <name evidence="7" type="ORF">MOP44_27535</name>
</gene>
<dbReference type="RefSeq" id="WP_260793791.1">
    <property type="nucleotide sequence ID" value="NZ_CP093313.1"/>
</dbReference>
<dbReference type="SMART" id="SM00732">
    <property type="entry name" value="YqgFc"/>
    <property type="match status" value="1"/>
</dbReference>
<dbReference type="Gene3D" id="3.30.420.140">
    <property type="entry name" value="YqgF/RNase H-like domain"/>
    <property type="match status" value="1"/>
</dbReference>
<dbReference type="HAMAP" id="MF_00651">
    <property type="entry name" value="Nuclease_YqgF"/>
    <property type="match status" value="1"/>
</dbReference>
<dbReference type="GO" id="GO:0000967">
    <property type="term" value="P:rRNA 5'-end processing"/>
    <property type="evidence" value="ECO:0007669"/>
    <property type="project" value="UniProtKB-UniRule"/>
</dbReference>
<evidence type="ECO:0000256" key="4">
    <source>
        <dbReference type="ARBA" id="ARBA00022801"/>
    </source>
</evidence>
<dbReference type="GO" id="GO:0004518">
    <property type="term" value="F:nuclease activity"/>
    <property type="evidence" value="ECO:0007669"/>
    <property type="project" value="UniProtKB-KW"/>
</dbReference>
<dbReference type="NCBIfam" id="TIGR00250">
    <property type="entry name" value="RNAse_H_YqgF"/>
    <property type="match status" value="1"/>
</dbReference>
<dbReference type="Pfam" id="PF03652">
    <property type="entry name" value="RuvX"/>
    <property type="match status" value="1"/>
</dbReference>
<organism evidence="7 8">
    <name type="scientific">Occallatibacter riparius</name>
    <dbReference type="NCBI Taxonomy" id="1002689"/>
    <lineage>
        <taxon>Bacteria</taxon>
        <taxon>Pseudomonadati</taxon>
        <taxon>Acidobacteriota</taxon>
        <taxon>Terriglobia</taxon>
        <taxon>Terriglobales</taxon>
        <taxon>Acidobacteriaceae</taxon>
        <taxon>Occallatibacter</taxon>
    </lineage>
</organism>
<evidence type="ECO:0000256" key="5">
    <source>
        <dbReference type="HAMAP-Rule" id="MF_00651"/>
    </source>
</evidence>
<protein>
    <recommendedName>
        <fullName evidence="5">Putative pre-16S rRNA nuclease</fullName>
        <ecNumber evidence="5">3.1.-.-</ecNumber>
    </recommendedName>
</protein>
<proteinExistence type="inferred from homology"/>
<dbReference type="SUPFAM" id="SSF53098">
    <property type="entry name" value="Ribonuclease H-like"/>
    <property type="match status" value="1"/>
</dbReference>
<evidence type="ECO:0000313" key="8">
    <source>
        <dbReference type="Proteomes" id="UP001059380"/>
    </source>
</evidence>
<feature type="domain" description="YqgF/RNase H-like" evidence="6">
    <location>
        <begin position="16"/>
        <end position="117"/>
    </location>
</feature>
<dbReference type="EC" id="3.1.-.-" evidence="5"/>
<dbReference type="CDD" id="cd16964">
    <property type="entry name" value="YqgF"/>
    <property type="match status" value="1"/>
</dbReference>
<evidence type="ECO:0000256" key="1">
    <source>
        <dbReference type="ARBA" id="ARBA00022490"/>
    </source>
</evidence>
<comment type="subcellular location">
    <subcellularLocation>
        <location evidence="5">Cytoplasm</location>
    </subcellularLocation>
</comment>
<dbReference type="InterPro" id="IPR005227">
    <property type="entry name" value="YqgF"/>
</dbReference>
<keyword evidence="8" id="KW-1185">Reference proteome</keyword>
<dbReference type="PANTHER" id="PTHR33317:SF4">
    <property type="entry name" value="POLYNUCLEOTIDYL TRANSFERASE, RIBONUCLEASE H-LIKE SUPERFAMILY PROTEIN"/>
    <property type="match status" value="1"/>
</dbReference>
<dbReference type="GO" id="GO:0016788">
    <property type="term" value="F:hydrolase activity, acting on ester bonds"/>
    <property type="evidence" value="ECO:0007669"/>
    <property type="project" value="UniProtKB-UniRule"/>
</dbReference>
<accession>A0A9J7BTP4</accession>
<comment type="similarity">
    <text evidence="5">Belongs to the YqgF HJR family.</text>
</comment>
<keyword evidence="3 5" id="KW-0540">Nuclease</keyword>
<comment type="function">
    <text evidence="5">Could be a nuclease involved in processing of the 5'-end of pre-16S rRNA.</text>
</comment>
<keyword evidence="4 5" id="KW-0378">Hydrolase</keyword>
<keyword evidence="1 5" id="KW-0963">Cytoplasm</keyword>
<dbReference type="InterPro" id="IPR037027">
    <property type="entry name" value="YqgF/RNaseH-like_dom_sf"/>
</dbReference>